<keyword evidence="1 3" id="KW-0732">Signal</keyword>
<feature type="chain" id="PRO_5030930666" evidence="3">
    <location>
        <begin position="30"/>
        <end position="369"/>
    </location>
</feature>
<evidence type="ECO:0000313" key="5">
    <source>
        <dbReference type="Proteomes" id="UP000526892"/>
    </source>
</evidence>
<accession>A0A7Z0LQ52</accession>
<dbReference type="PANTHER" id="PTHR43037:SF5">
    <property type="entry name" value="FERULOYL ESTERASE"/>
    <property type="match status" value="1"/>
</dbReference>
<dbReference type="SUPFAM" id="SSF53474">
    <property type="entry name" value="alpha/beta-Hydrolases"/>
    <property type="match status" value="1"/>
</dbReference>
<evidence type="ECO:0000256" key="2">
    <source>
        <dbReference type="ARBA" id="ARBA00022801"/>
    </source>
</evidence>
<proteinExistence type="predicted"/>
<comment type="caution">
    <text evidence="4">The sequence shown here is derived from an EMBL/GenBank/DDBJ whole genome shotgun (WGS) entry which is preliminary data.</text>
</comment>
<dbReference type="InterPro" id="IPR050955">
    <property type="entry name" value="Plant_Biomass_Hydrol_Est"/>
</dbReference>
<protein>
    <submittedName>
        <fullName evidence="4">Poly(3-hydroxybutyrate) depolymerase</fullName>
    </submittedName>
</protein>
<dbReference type="RefSeq" id="WP_035555004.1">
    <property type="nucleotide sequence ID" value="NZ_CAXBPG010000034.1"/>
</dbReference>
<evidence type="ECO:0000256" key="1">
    <source>
        <dbReference type="ARBA" id="ARBA00022729"/>
    </source>
</evidence>
<keyword evidence="5" id="KW-1185">Reference proteome</keyword>
<organism evidence="4 5">
    <name type="scientific">Vreelandella glaciei</name>
    <dbReference type="NCBI Taxonomy" id="186761"/>
    <lineage>
        <taxon>Bacteria</taxon>
        <taxon>Pseudomonadati</taxon>
        <taxon>Pseudomonadota</taxon>
        <taxon>Gammaproteobacteria</taxon>
        <taxon>Oceanospirillales</taxon>
        <taxon>Halomonadaceae</taxon>
        <taxon>Vreelandella</taxon>
    </lineage>
</organism>
<evidence type="ECO:0000313" key="4">
    <source>
        <dbReference type="EMBL" id="NYS76565.1"/>
    </source>
</evidence>
<dbReference type="EMBL" id="JACCDE010000002">
    <property type="protein sequence ID" value="NYS76565.1"/>
    <property type="molecule type" value="Genomic_DNA"/>
</dbReference>
<evidence type="ECO:0000256" key="3">
    <source>
        <dbReference type="SAM" id="SignalP"/>
    </source>
</evidence>
<dbReference type="PANTHER" id="PTHR43037">
    <property type="entry name" value="UNNAMED PRODUCT-RELATED"/>
    <property type="match status" value="1"/>
</dbReference>
<dbReference type="Gene3D" id="3.40.50.1820">
    <property type="entry name" value="alpha/beta hydrolase"/>
    <property type="match status" value="2"/>
</dbReference>
<name>A0A7Z0LQ52_9GAMM</name>
<dbReference type="AlphaFoldDB" id="A0A7Z0LQ52"/>
<sequence length="369" mass="39615">MTSTPSSSLYSFARAVACLGLCTPLLAQAETASEPEDLPALSAASEQASVVGVSSGGYMATQLAVAWPERFSGLGVLAAGPWSCAQGSLSLALNQCMMTRRGAPSLDELESRHQRYLGLEQVGSAEALSQLRAYLWHGEEDEVVEPLLGDLLAEQWQQWLDSPDQLRVARSENAGHGWPVRLPSEAAPGPQEWGDCRQGGGSFLLSCDEDIAGEMLDWLYPEREASDAGEPSSQPEGEQGGELVAFDQSEFAVKGLADTGYVFIPEGCEAGECPVTLALHGCQMNEEAIGDTFIRYTGLNAWAAAHQQIVLYPQAESSMANPQGCWDWWGFAESTWQLSPQHDTRSGTQIGALLAMLDRLQTAPESASE</sequence>
<gene>
    <name evidence="4" type="ORF">HZS80_02290</name>
</gene>
<dbReference type="InterPro" id="IPR029058">
    <property type="entry name" value="AB_hydrolase_fold"/>
</dbReference>
<dbReference type="GO" id="GO:0016787">
    <property type="term" value="F:hydrolase activity"/>
    <property type="evidence" value="ECO:0007669"/>
    <property type="project" value="UniProtKB-KW"/>
</dbReference>
<reference evidence="4 5" key="1">
    <citation type="journal article" date="2003" name="Extremophiles">
        <title>Halomonas glaciei sp. nov. isolated from fast ice of Adelie Land, Antarctica.</title>
        <authorList>
            <person name="Reddy G.S."/>
            <person name="Raghavan P.U."/>
            <person name="Sarita N.B."/>
            <person name="Prakash J.S."/>
            <person name="Nagesh N."/>
            <person name="Delille D."/>
            <person name="Shivaji S."/>
        </authorList>
    </citation>
    <scope>NUCLEOTIDE SEQUENCE [LARGE SCALE GENOMIC DNA]</scope>
    <source>
        <strain evidence="4 5">DD39</strain>
    </source>
</reference>
<dbReference type="Proteomes" id="UP000526892">
    <property type="component" value="Unassembled WGS sequence"/>
</dbReference>
<keyword evidence="2" id="KW-0378">Hydrolase</keyword>
<feature type="signal peptide" evidence="3">
    <location>
        <begin position="1"/>
        <end position="29"/>
    </location>
</feature>